<feature type="region of interest" description="Disordered" evidence="2">
    <location>
        <begin position="252"/>
        <end position="275"/>
    </location>
</feature>
<accession>A0A8S3SDG3</accession>
<feature type="region of interest" description="Disordered" evidence="2">
    <location>
        <begin position="322"/>
        <end position="401"/>
    </location>
</feature>
<dbReference type="InterPro" id="IPR013087">
    <property type="entry name" value="Znf_C2H2_type"/>
</dbReference>
<dbReference type="GO" id="GO:0008270">
    <property type="term" value="F:zinc ion binding"/>
    <property type="evidence" value="ECO:0007669"/>
    <property type="project" value="UniProtKB-KW"/>
</dbReference>
<feature type="compositionally biased region" description="Polar residues" evidence="2">
    <location>
        <begin position="508"/>
        <end position="530"/>
    </location>
</feature>
<evidence type="ECO:0000313" key="5">
    <source>
        <dbReference type="Proteomes" id="UP000683360"/>
    </source>
</evidence>
<feature type="region of interest" description="Disordered" evidence="2">
    <location>
        <begin position="728"/>
        <end position="757"/>
    </location>
</feature>
<dbReference type="OrthoDB" id="10400011at2759"/>
<keyword evidence="5" id="KW-1185">Reference proteome</keyword>
<feature type="compositionally biased region" description="Polar residues" evidence="2">
    <location>
        <begin position="322"/>
        <end position="349"/>
    </location>
</feature>
<feature type="compositionally biased region" description="Polar residues" evidence="2">
    <location>
        <begin position="358"/>
        <end position="379"/>
    </location>
</feature>
<feature type="compositionally biased region" description="Polar residues" evidence="2">
    <location>
        <begin position="577"/>
        <end position="609"/>
    </location>
</feature>
<dbReference type="PROSITE" id="PS00028">
    <property type="entry name" value="ZINC_FINGER_C2H2_1"/>
    <property type="match status" value="1"/>
</dbReference>
<organism evidence="4 5">
    <name type="scientific">Mytilus edulis</name>
    <name type="common">Blue mussel</name>
    <dbReference type="NCBI Taxonomy" id="6550"/>
    <lineage>
        <taxon>Eukaryota</taxon>
        <taxon>Metazoa</taxon>
        <taxon>Spiralia</taxon>
        <taxon>Lophotrochozoa</taxon>
        <taxon>Mollusca</taxon>
        <taxon>Bivalvia</taxon>
        <taxon>Autobranchia</taxon>
        <taxon>Pteriomorphia</taxon>
        <taxon>Mytilida</taxon>
        <taxon>Mytiloidea</taxon>
        <taxon>Mytilidae</taxon>
        <taxon>Mytilinae</taxon>
        <taxon>Mytilus</taxon>
    </lineage>
</organism>
<evidence type="ECO:0000259" key="3">
    <source>
        <dbReference type="PROSITE" id="PS50157"/>
    </source>
</evidence>
<feature type="compositionally biased region" description="Basic and acidic residues" evidence="2">
    <location>
        <begin position="380"/>
        <end position="392"/>
    </location>
</feature>
<feature type="domain" description="C2H2-type" evidence="3">
    <location>
        <begin position="143"/>
        <end position="165"/>
    </location>
</feature>
<evidence type="ECO:0000256" key="2">
    <source>
        <dbReference type="SAM" id="MobiDB-lite"/>
    </source>
</evidence>
<keyword evidence="1" id="KW-0862">Zinc</keyword>
<keyword evidence="1" id="KW-0479">Metal-binding</keyword>
<name>A0A8S3SDG3_MYTED</name>
<feature type="compositionally biased region" description="Polar residues" evidence="2">
    <location>
        <begin position="553"/>
        <end position="570"/>
    </location>
</feature>
<sequence length="757" mass="83357">MADMFHELEEITSFSENSEDIPSIFQQFDLLVNNRNKSKKKENLVEDLQRPGHNHALDKMMLQHLNKRTKPKRKVSSVPLLYIPGETNSSIVTIDQETLRGLVGNPKPKQRQSRKRYQKHMILKTEVETGQMKGKNSPQNEKVECAICGVKFENSLRLKQHSRVHRRCINNGRRYSPTEDILLPYLIPESFTNQITNRGGDISNENYNELSTKIIGQCSEDISSSLAMPIASTNGSTCVSINANLNFVQQNKTNSANSKSDRDENSQPITTALSDKISSETDVGLVVSAESVCKSNEGNKNISTIGDFRGCTNSNFSNTVKTKNVQQKSTKSKNSIENLINENKGSESNMVEDRSENVYHNSKSNQSESFIEKSNQSESCVDKRNRIVDKQRNKPGNIQSGLQMNAAMEKSSKSSNLCKNTLTVTAEIHAQAFDNACNQRISGNEVKTFNGELCQGIEIADGTEMGRESEYISIEELEKGALMALKKLSAQISPRKGTLESQLKGRNFVSSQASPIKGSNSLTAQTSQIKESPMKGSNLLSAQTSPMKGINCLSAQTSSTKGSNSLSAQASPMKGINSLSAQSSPLNGSNSLSVHASQTKGSNSLSMQESPKKGSNFLSMQESPKKGSNSLSMQESPKKGSNSLSNRTPCKQRIFVRSVHCNGDQLGCDTEQKEISCPVTEKCTKRGDNVRIMCNQTETKGSPCTRMVEFVKQIEQICKNKHCQESNDLEGKQSQNDGDTMVSDKNGESSVVRVHHI</sequence>
<keyword evidence="1" id="KW-0863">Zinc-finger</keyword>
<feature type="region of interest" description="Disordered" evidence="2">
    <location>
        <begin position="496"/>
        <end position="648"/>
    </location>
</feature>
<dbReference type="AlphaFoldDB" id="A0A8S3SDG3"/>
<protein>
    <recommendedName>
        <fullName evidence="3">C2H2-type domain-containing protein</fullName>
    </recommendedName>
</protein>
<evidence type="ECO:0000256" key="1">
    <source>
        <dbReference type="PROSITE-ProRule" id="PRU00042"/>
    </source>
</evidence>
<reference evidence="4" key="1">
    <citation type="submission" date="2021-03" db="EMBL/GenBank/DDBJ databases">
        <authorList>
            <person name="Bekaert M."/>
        </authorList>
    </citation>
    <scope>NUCLEOTIDE SEQUENCE</scope>
</reference>
<feature type="compositionally biased region" description="Polar residues" evidence="2">
    <location>
        <begin position="616"/>
        <end position="648"/>
    </location>
</feature>
<dbReference type="PROSITE" id="PS50157">
    <property type="entry name" value="ZINC_FINGER_C2H2_2"/>
    <property type="match status" value="1"/>
</dbReference>
<comment type="caution">
    <text evidence="4">The sequence shown here is derived from an EMBL/GenBank/DDBJ whole genome shotgun (WGS) entry which is preliminary data.</text>
</comment>
<dbReference type="EMBL" id="CAJPWZ010001545">
    <property type="protein sequence ID" value="CAG2217568.1"/>
    <property type="molecule type" value="Genomic_DNA"/>
</dbReference>
<evidence type="ECO:0000313" key="4">
    <source>
        <dbReference type="EMBL" id="CAG2217568.1"/>
    </source>
</evidence>
<dbReference type="Proteomes" id="UP000683360">
    <property type="component" value="Unassembled WGS sequence"/>
</dbReference>
<proteinExistence type="predicted"/>
<gene>
    <name evidence="4" type="ORF">MEDL_31182</name>
</gene>